<comment type="caution">
    <text evidence="2">The sequence shown here is derived from an EMBL/GenBank/DDBJ whole genome shotgun (WGS) entry which is preliminary data.</text>
</comment>
<evidence type="ECO:0000313" key="2">
    <source>
        <dbReference type="EMBL" id="MDO1558295.1"/>
    </source>
</evidence>
<feature type="transmembrane region" description="Helical" evidence="1">
    <location>
        <begin position="6"/>
        <end position="22"/>
    </location>
</feature>
<organism evidence="2 3">
    <name type="scientific">Peiella sedimenti</name>
    <dbReference type="NCBI Taxonomy" id="3061083"/>
    <lineage>
        <taxon>Bacteria</taxon>
        <taxon>Pseudomonadati</taxon>
        <taxon>Pseudomonadota</taxon>
        <taxon>Alphaproteobacteria</taxon>
        <taxon>Caulobacterales</taxon>
        <taxon>Caulobacteraceae</taxon>
        <taxon>Peiella</taxon>
    </lineage>
</organism>
<keyword evidence="3" id="KW-1185">Reference proteome</keyword>
<reference evidence="2" key="1">
    <citation type="submission" date="2023-07" db="EMBL/GenBank/DDBJ databases">
        <title>Brevundimonas soil sp. nov., isolated from the soil of chemical plant.</title>
        <authorList>
            <person name="Wu N."/>
        </authorList>
    </citation>
    <scope>NUCLEOTIDE SEQUENCE</scope>
    <source>
        <strain evidence="2">XZ-24</strain>
    </source>
</reference>
<keyword evidence="1" id="KW-1133">Transmembrane helix</keyword>
<dbReference type="EMBL" id="JAUKTR010000001">
    <property type="protein sequence ID" value="MDO1558295.1"/>
    <property type="molecule type" value="Genomic_DNA"/>
</dbReference>
<accession>A0ABT8SI97</accession>
<dbReference type="Proteomes" id="UP001169063">
    <property type="component" value="Unassembled WGS sequence"/>
</dbReference>
<evidence type="ECO:0000256" key="1">
    <source>
        <dbReference type="SAM" id="Phobius"/>
    </source>
</evidence>
<evidence type="ECO:0000313" key="3">
    <source>
        <dbReference type="Proteomes" id="UP001169063"/>
    </source>
</evidence>
<feature type="transmembrane region" description="Helical" evidence="1">
    <location>
        <begin position="29"/>
        <end position="48"/>
    </location>
</feature>
<gene>
    <name evidence="2" type="ORF">Q0812_02465</name>
</gene>
<name>A0ABT8SI97_9CAUL</name>
<proteinExistence type="predicted"/>
<protein>
    <submittedName>
        <fullName evidence="2">Uncharacterized protein</fullName>
    </submittedName>
</protein>
<feature type="transmembrane region" description="Helical" evidence="1">
    <location>
        <begin position="112"/>
        <end position="130"/>
    </location>
</feature>
<dbReference type="RefSeq" id="WP_302108715.1">
    <property type="nucleotide sequence ID" value="NZ_JAUKTR010000001.1"/>
</dbReference>
<keyword evidence="1" id="KW-0472">Membrane</keyword>
<sequence length="144" mass="15667">MSPIQAILWPITIGALALLAWKGGRLERLTAAVLVLNVLAPFFLQDLIIGQTRWALAIVSVALSAFLMTMAVIGDRWWLLGAAGVQITSSLTYAVGAVAYDLWTAVGLRRALWVFLMAACVAGAVETRLAHKARRFFNEGNDLR</sequence>
<feature type="transmembrane region" description="Helical" evidence="1">
    <location>
        <begin position="78"/>
        <end position="100"/>
    </location>
</feature>
<keyword evidence="1" id="KW-0812">Transmembrane</keyword>
<feature type="transmembrane region" description="Helical" evidence="1">
    <location>
        <begin position="54"/>
        <end position="73"/>
    </location>
</feature>